<proteinExistence type="predicted"/>
<sequence length="300" mass="35136">MINKKIVAVLLVLFTLTIFTFSSEEIKPLSDTPDMQLLLHDLVYKYWKANEAMAKYYYHPGDMEKVKEIGELYDAVDDTLDYLVSLYGEERYSPLSEFLNEYDKLDSNSKKFIYDEVLTPLKEYERNTKSAQPLVSTREQQYIPGYGYTDPDYLYKLGREIKSEHVQDFWKKEKRTFESSKKHKIYVKASVAAQWTNSGSAGGNIEGFDITGSTNYNVNGQVEDYVEVEITLKETVETYAVIMYEKRKVFFELFKAKKSFWNWLGNGMDFKWVRDGECFLYKEFPAKTDQIIEAQDLANF</sequence>
<comment type="caution">
    <text evidence="1">The sequence shown here is derived from an EMBL/GenBank/DDBJ whole genome shotgun (WGS) entry which is preliminary data.</text>
</comment>
<dbReference type="EMBL" id="PKTG01000064">
    <property type="protein sequence ID" value="PLX18415.1"/>
    <property type="molecule type" value="Genomic_DNA"/>
</dbReference>
<dbReference type="AlphaFoldDB" id="A0A2N5ZIA5"/>
<evidence type="ECO:0000313" key="2">
    <source>
        <dbReference type="Proteomes" id="UP000234857"/>
    </source>
</evidence>
<organism evidence="1 2">
    <name type="scientific">Muiribacterium halophilum</name>
    <dbReference type="NCBI Taxonomy" id="2053465"/>
    <lineage>
        <taxon>Bacteria</taxon>
        <taxon>Candidatus Muiribacteriota</taxon>
        <taxon>Candidatus Muiribacteriia</taxon>
        <taxon>Candidatus Muiribacteriales</taxon>
        <taxon>Candidatus Muiribacteriaceae</taxon>
        <taxon>Candidatus Muiribacterium</taxon>
    </lineage>
</organism>
<reference evidence="1 2" key="1">
    <citation type="submission" date="2017-11" db="EMBL/GenBank/DDBJ databases">
        <title>Genome-resolved metagenomics identifies genetic mobility, metabolic interactions, and unexpected diversity in perchlorate-reducing communities.</title>
        <authorList>
            <person name="Barnum T.P."/>
            <person name="Figueroa I.A."/>
            <person name="Carlstrom C.I."/>
            <person name="Lucas L.N."/>
            <person name="Engelbrektson A.L."/>
            <person name="Coates J.D."/>
        </authorList>
    </citation>
    <scope>NUCLEOTIDE SEQUENCE [LARGE SCALE GENOMIC DNA]</scope>
    <source>
        <strain evidence="1">BM706</strain>
    </source>
</reference>
<evidence type="ECO:0000313" key="1">
    <source>
        <dbReference type="EMBL" id="PLX18415.1"/>
    </source>
</evidence>
<dbReference type="Proteomes" id="UP000234857">
    <property type="component" value="Unassembled WGS sequence"/>
</dbReference>
<protein>
    <submittedName>
        <fullName evidence="1">Uncharacterized protein</fullName>
    </submittedName>
</protein>
<name>A0A2N5ZIA5_MUIH1</name>
<accession>A0A2N5ZIA5</accession>
<gene>
    <name evidence="1" type="ORF">C0601_05190</name>
</gene>